<evidence type="ECO:0000313" key="2">
    <source>
        <dbReference type="EMBL" id="PZX40746.1"/>
    </source>
</evidence>
<dbReference type="EMBL" id="QKZR01000002">
    <property type="protein sequence ID" value="PZX40746.1"/>
    <property type="molecule type" value="Genomic_DNA"/>
</dbReference>
<comment type="caution">
    <text evidence="2">The sequence shown here is derived from an EMBL/GenBank/DDBJ whole genome shotgun (WGS) entry which is preliminary data.</text>
</comment>
<reference evidence="2 3" key="1">
    <citation type="submission" date="2018-06" db="EMBL/GenBank/DDBJ databases">
        <title>Genomic Encyclopedia of Archaeal and Bacterial Type Strains, Phase II (KMG-II): from individual species to whole genera.</title>
        <authorList>
            <person name="Goeker M."/>
        </authorList>
    </citation>
    <scope>NUCLEOTIDE SEQUENCE [LARGE SCALE GENOMIC DNA]</scope>
    <source>
        <strain evidence="2 3">DSM 17205</strain>
    </source>
</reference>
<dbReference type="Pfam" id="PF11751">
    <property type="entry name" value="PorP_SprF"/>
    <property type="match status" value="1"/>
</dbReference>
<sequence>MKKLLTCLLLFAFAKAVTAQQDPQYSQYAYNPIVVNPAYAGNRGVASIVGLHRSQWVGLDGAPRTQTLSFHTPISNSRVGLGLSIVNDEIGPSDETYVAADFSYTIPVGDEARLSFGLKGGVHVLNVDFTRLNIFNTGDPRLTENVENKLSPTVGLGLYYHTQKFYLGLSSPNLLQTDHFDDRNDSSSATYIARERMHIFGTAGYVFDVSDDIKFKPATMIKLVQGAPLQVDLTASFIFNEKLTIGAAYRWSAAVTGLVGFQLSDQILIGFAYDRETTELGNAVFNDGSYELFLRFELFNSYDRIITPRFF</sequence>
<gene>
    <name evidence="2" type="ORF">LX97_01517</name>
</gene>
<name>A0ABX5PYC2_9FLAO</name>
<evidence type="ECO:0000313" key="3">
    <source>
        <dbReference type="Proteomes" id="UP000248584"/>
    </source>
</evidence>
<proteinExistence type="predicted"/>
<dbReference type="RefSeq" id="WP_015362706.1">
    <property type="nucleotide sequence ID" value="NZ_QKZR01000002.1"/>
</dbReference>
<dbReference type="NCBIfam" id="TIGR03519">
    <property type="entry name" value="T9SS_PorP_fam"/>
    <property type="match status" value="1"/>
</dbReference>
<keyword evidence="1" id="KW-0732">Signal</keyword>
<keyword evidence="3" id="KW-1185">Reference proteome</keyword>
<dbReference type="Proteomes" id="UP000248584">
    <property type="component" value="Unassembled WGS sequence"/>
</dbReference>
<evidence type="ECO:0000256" key="1">
    <source>
        <dbReference type="SAM" id="SignalP"/>
    </source>
</evidence>
<organism evidence="2 3">
    <name type="scientific">Nonlabens dokdonensis</name>
    <dbReference type="NCBI Taxonomy" id="328515"/>
    <lineage>
        <taxon>Bacteria</taxon>
        <taxon>Pseudomonadati</taxon>
        <taxon>Bacteroidota</taxon>
        <taxon>Flavobacteriia</taxon>
        <taxon>Flavobacteriales</taxon>
        <taxon>Flavobacteriaceae</taxon>
        <taxon>Nonlabens</taxon>
    </lineage>
</organism>
<dbReference type="InterPro" id="IPR019861">
    <property type="entry name" value="PorP/SprF_Bacteroidetes"/>
</dbReference>
<protein>
    <submittedName>
        <fullName evidence="2">Type IX secretion system PorP/SprF family membrane protein</fullName>
    </submittedName>
</protein>
<feature type="chain" id="PRO_5046601438" evidence="1">
    <location>
        <begin position="20"/>
        <end position="311"/>
    </location>
</feature>
<feature type="signal peptide" evidence="1">
    <location>
        <begin position="1"/>
        <end position="19"/>
    </location>
</feature>
<accession>A0ABX5PYC2</accession>